<dbReference type="PANTHER" id="PTHR11705">
    <property type="entry name" value="PROTEASE FAMILY M14 CARBOXYPEPTIDASE A,B"/>
    <property type="match status" value="1"/>
</dbReference>
<comment type="caution">
    <text evidence="18">The sequence shown here is derived from an EMBL/GenBank/DDBJ whole genome shotgun (WGS) entry which is preliminary data.</text>
</comment>
<feature type="domain" description="Peptidase M14" evidence="17">
    <location>
        <begin position="527"/>
        <end position="840"/>
    </location>
</feature>
<sequence>MLQIRVHKCWITSLLIGSRKMLWYSVLVFAVVAFAAAENAHKVFRITPENEEQFEFLYNLDEKVEGFDFWKSPSFVSQAADLMVAPEKLSYFSKLMASKNIKYESFIDNVEALLEIESNNRTRTRAATFGWTSYHTLEEIYSWLDSLAQRYPSNVEVIIGGRTYEGRKIKGVKLSFAEGNKGVFIEGGIHAREWISHATVTYLINQFLTSKDPAIRKVAESYDWYIFPVFNPDGYAFTHINPRSMSYRFWRKTRSPNRAPIPFSGCYGTDMNRNWGFEWMTVGASNDPCSEAYAGKYAFSEIETETLSKYITSISDKLFAYIAFHSYSQFLMFPYGHSKAHLDNYDEQYAIGKKAVEALSRRYGTYYKLGNIGEVIGYVSGTSLDWVKSSFKLPLVYIYELRDRGNSGFLWTLWWLSLERQTNMAILIFSKSNTASVFRITPKKDEDIKVLYSLDRDVDGIEFWKDPSGINKPVDLMVPENHIETFEYAMKDHDLTYSVLIVDVQKLLYNTTRLKRSKNSEKFGFTRFQTLDEIYNWLDDLALSYPNNVEIIVGGKSFEGRPIKGVKLTFAPGKSGVFIEAGIHAREWLSHSTATFLINELLTSNDQDVRKLAQSFEWYVFPCFNPDGYAFTHSDPQNRKFRLWRKTRTPYATYDCWNEEFCERRICHGADLNRNWGFHWGGPGSGQNECAEVFAGPAAFSEIESKTLSEYITSISDKLFAYISFHTYIEKLMFPYGHTSAHLDNYDQQYIVGLEAIDGLSKRYGSEFDVGNIAEILGRPASGGSIDWVKANFKVPFVYCYELRGWTKAGQMYGFMAPPSEIIPSGQEVLDSLVAMFKAAAKYYPQLKRESLVMVVVALASGAAIFVQPD</sequence>
<evidence type="ECO:0000256" key="15">
    <source>
        <dbReference type="PROSITE-ProRule" id="PRU01379"/>
    </source>
</evidence>
<dbReference type="STRING" id="543379.A0A232EMZ8"/>
<keyword evidence="6" id="KW-0645">Protease</keyword>
<comment type="cofactor">
    <cofactor evidence="1">
        <name>Zn(2+)</name>
        <dbReference type="ChEBI" id="CHEBI:29105"/>
    </cofactor>
</comment>
<protein>
    <recommendedName>
        <fullName evidence="14">Zinc carboxypeptidase A 1</fullName>
    </recommendedName>
</protein>
<comment type="function">
    <text evidence="13">Involved in the digestion of the blood meal.</text>
</comment>
<dbReference type="SUPFAM" id="SSF53187">
    <property type="entry name" value="Zn-dependent exopeptidases"/>
    <property type="match status" value="2"/>
</dbReference>
<accession>A0A232EMZ8</accession>
<dbReference type="InterPro" id="IPR000834">
    <property type="entry name" value="Peptidase_M14"/>
</dbReference>
<name>A0A232EMZ8_9HYME</name>
<evidence type="ECO:0000313" key="18">
    <source>
        <dbReference type="EMBL" id="OXU19708.1"/>
    </source>
</evidence>
<dbReference type="Pfam" id="PF02244">
    <property type="entry name" value="Propep_M14"/>
    <property type="match status" value="2"/>
</dbReference>
<dbReference type="Pfam" id="PF00246">
    <property type="entry name" value="Peptidase_M14"/>
    <property type="match status" value="2"/>
</dbReference>
<dbReference type="SMART" id="SM00631">
    <property type="entry name" value="Zn_pept"/>
    <property type="match status" value="2"/>
</dbReference>
<keyword evidence="7" id="KW-0479">Metal-binding</keyword>
<gene>
    <name evidence="18" type="ORF">TSAR_015999</name>
</gene>
<dbReference type="EMBL" id="NNAY01003269">
    <property type="protein sequence ID" value="OXU19708.1"/>
    <property type="molecule type" value="Genomic_DNA"/>
</dbReference>
<dbReference type="InterPro" id="IPR057246">
    <property type="entry name" value="CARBOXYPEPT_ZN_1"/>
</dbReference>
<feature type="active site" description="Proton donor/acceptor" evidence="15">
    <location>
        <position position="802"/>
    </location>
</feature>
<reference evidence="18 19" key="1">
    <citation type="journal article" date="2017" name="Curr. Biol.">
        <title>The Evolution of Venom by Co-option of Single-Copy Genes.</title>
        <authorList>
            <person name="Martinson E.O."/>
            <person name="Mrinalini"/>
            <person name="Kelkar Y.D."/>
            <person name="Chang C.H."/>
            <person name="Werren J.H."/>
        </authorList>
    </citation>
    <scope>NUCLEOTIDE SEQUENCE [LARGE SCALE GENOMIC DNA]</scope>
    <source>
        <strain evidence="18 19">Alberta</strain>
        <tissue evidence="18">Whole body</tissue>
    </source>
</reference>
<keyword evidence="11" id="KW-0482">Metalloprotease</keyword>
<keyword evidence="9" id="KW-0378">Hydrolase</keyword>
<evidence type="ECO:0000256" key="1">
    <source>
        <dbReference type="ARBA" id="ARBA00001947"/>
    </source>
</evidence>
<dbReference type="GO" id="GO:0004181">
    <property type="term" value="F:metallocarboxypeptidase activity"/>
    <property type="evidence" value="ECO:0007669"/>
    <property type="project" value="InterPro"/>
</dbReference>
<keyword evidence="19" id="KW-1185">Reference proteome</keyword>
<evidence type="ECO:0000259" key="17">
    <source>
        <dbReference type="PROSITE" id="PS52035"/>
    </source>
</evidence>
<dbReference type="FunFam" id="3.30.70.340:FF:000002">
    <property type="entry name" value="Carboxypeptidase A"/>
    <property type="match status" value="2"/>
</dbReference>
<evidence type="ECO:0000256" key="13">
    <source>
        <dbReference type="ARBA" id="ARBA00057299"/>
    </source>
</evidence>
<comment type="subcellular location">
    <subcellularLocation>
        <location evidence="2">Secreted</location>
    </subcellularLocation>
</comment>
<dbReference type="GO" id="GO:0008270">
    <property type="term" value="F:zinc ion binding"/>
    <property type="evidence" value="ECO:0007669"/>
    <property type="project" value="InterPro"/>
</dbReference>
<dbReference type="AlphaFoldDB" id="A0A232EMZ8"/>
<evidence type="ECO:0000256" key="14">
    <source>
        <dbReference type="ARBA" id="ARBA00069039"/>
    </source>
</evidence>
<dbReference type="PRINTS" id="PR00765">
    <property type="entry name" value="CRBOXYPTASEA"/>
</dbReference>
<dbReference type="PROSITE" id="PS00132">
    <property type="entry name" value="CARBOXYPEPT_ZN_1"/>
    <property type="match status" value="1"/>
</dbReference>
<evidence type="ECO:0000256" key="16">
    <source>
        <dbReference type="SAM" id="Phobius"/>
    </source>
</evidence>
<feature type="transmembrane region" description="Helical" evidence="16">
    <location>
        <begin position="21"/>
        <end position="37"/>
    </location>
</feature>
<keyword evidence="10" id="KW-0862">Zinc</keyword>
<keyword evidence="16" id="KW-0812">Transmembrane</keyword>
<evidence type="ECO:0000256" key="5">
    <source>
        <dbReference type="ARBA" id="ARBA00022645"/>
    </source>
</evidence>
<dbReference type="PANTHER" id="PTHR11705:SF153">
    <property type="entry name" value="ZINC CARBOXYPEPTIDASE A 1-LIKE PROTEIN"/>
    <property type="match status" value="1"/>
</dbReference>
<keyword evidence="8" id="KW-0732">Signal</keyword>
<dbReference type="Gene3D" id="3.30.70.340">
    <property type="entry name" value="Metallocarboxypeptidase-like"/>
    <property type="match status" value="2"/>
</dbReference>
<evidence type="ECO:0000256" key="9">
    <source>
        <dbReference type="ARBA" id="ARBA00022801"/>
    </source>
</evidence>
<keyword evidence="12" id="KW-1015">Disulfide bond</keyword>
<organism evidence="18 19">
    <name type="scientific">Trichomalopsis sarcophagae</name>
    <dbReference type="NCBI Taxonomy" id="543379"/>
    <lineage>
        <taxon>Eukaryota</taxon>
        <taxon>Metazoa</taxon>
        <taxon>Ecdysozoa</taxon>
        <taxon>Arthropoda</taxon>
        <taxon>Hexapoda</taxon>
        <taxon>Insecta</taxon>
        <taxon>Pterygota</taxon>
        <taxon>Neoptera</taxon>
        <taxon>Endopterygota</taxon>
        <taxon>Hymenoptera</taxon>
        <taxon>Apocrita</taxon>
        <taxon>Proctotrupomorpha</taxon>
        <taxon>Chalcidoidea</taxon>
        <taxon>Pteromalidae</taxon>
        <taxon>Pteromalinae</taxon>
        <taxon>Trichomalopsis</taxon>
    </lineage>
</organism>
<dbReference type="CDD" id="cd03860">
    <property type="entry name" value="M14_CP_A-B_like"/>
    <property type="match status" value="2"/>
</dbReference>
<dbReference type="OrthoDB" id="3626597at2759"/>
<evidence type="ECO:0000256" key="3">
    <source>
        <dbReference type="ARBA" id="ARBA00005988"/>
    </source>
</evidence>
<dbReference type="FunFam" id="3.40.630.10:FF:000040">
    <property type="entry name" value="zinc carboxypeptidase"/>
    <property type="match status" value="2"/>
</dbReference>
<feature type="active site" description="Proton donor/acceptor" evidence="15">
    <location>
        <position position="400"/>
    </location>
</feature>
<proteinExistence type="inferred from homology"/>
<keyword evidence="5" id="KW-0121">Carboxypeptidase</keyword>
<dbReference type="SUPFAM" id="SSF54897">
    <property type="entry name" value="Protease propeptides/inhibitors"/>
    <property type="match status" value="2"/>
</dbReference>
<evidence type="ECO:0000256" key="8">
    <source>
        <dbReference type="ARBA" id="ARBA00022729"/>
    </source>
</evidence>
<dbReference type="Gene3D" id="3.40.630.10">
    <property type="entry name" value="Zn peptidases"/>
    <property type="match status" value="2"/>
</dbReference>
<evidence type="ECO:0000256" key="12">
    <source>
        <dbReference type="ARBA" id="ARBA00023157"/>
    </source>
</evidence>
<evidence type="ECO:0000256" key="2">
    <source>
        <dbReference type="ARBA" id="ARBA00004613"/>
    </source>
</evidence>
<dbReference type="GO" id="GO:0005615">
    <property type="term" value="C:extracellular space"/>
    <property type="evidence" value="ECO:0007669"/>
    <property type="project" value="TreeGrafter"/>
</dbReference>
<dbReference type="GO" id="GO:0006508">
    <property type="term" value="P:proteolysis"/>
    <property type="evidence" value="ECO:0007669"/>
    <property type="project" value="UniProtKB-KW"/>
</dbReference>
<keyword evidence="16" id="KW-0472">Membrane</keyword>
<evidence type="ECO:0000256" key="11">
    <source>
        <dbReference type="ARBA" id="ARBA00023049"/>
    </source>
</evidence>
<keyword evidence="4" id="KW-0964">Secreted</keyword>
<dbReference type="InterPro" id="IPR036990">
    <property type="entry name" value="M14A-like_propep"/>
</dbReference>
<feature type="domain" description="Peptidase M14" evidence="17">
    <location>
        <begin position="133"/>
        <end position="434"/>
    </location>
</feature>
<evidence type="ECO:0000256" key="10">
    <source>
        <dbReference type="ARBA" id="ARBA00022833"/>
    </source>
</evidence>
<dbReference type="PROSITE" id="PS52035">
    <property type="entry name" value="PEPTIDASE_M14"/>
    <property type="match status" value="2"/>
</dbReference>
<evidence type="ECO:0000256" key="7">
    <source>
        <dbReference type="ARBA" id="ARBA00022723"/>
    </source>
</evidence>
<evidence type="ECO:0000256" key="4">
    <source>
        <dbReference type="ARBA" id="ARBA00022525"/>
    </source>
</evidence>
<evidence type="ECO:0000256" key="6">
    <source>
        <dbReference type="ARBA" id="ARBA00022670"/>
    </source>
</evidence>
<keyword evidence="16" id="KW-1133">Transmembrane helix</keyword>
<dbReference type="Proteomes" id="UP000215335">
    <property type="component" value="Unassembled WGS sequence"/>
</dbReference>
<evidence type="ECO:0000313" key="19">
    <source>
        <dbReference type="Proteomes" id="UP000215335"/>
    </source>
</evidence>
<dbReference type="InterPro" id="IPR003146">
    <property type="entry name" value="M14A_act_pep"/>
</dbReference>
<comment type="similarity">
    <text evidence="3 15">Belongs to the peptidase M14 family.</text>
</comment>